<sequence>MNRFKAAVVLSQIGLGELLDLDPGERIEMFGRLIGPQSIMAFNEEIKQRLGAFEGYDQEQDNHTPVSY</sequence>
<evidence type="ECO:0000313" key="1">
    <source>
        <dbReference type="EMBL" id="KAF9457420.1"/>
    </source>
</evidence>
<name>A0A9P6CCS6_9AGAR</name>
<dbReference type="OrthoDB" id="2422840at2759"/>
<protein>
    <submittedName>
        <fullName evidence="1">Uncharacterized protein</fullName>
    </submittedName>
</protein>
<organism evidence="1 2">
    <name type="scientific">Collybia nuda</name>
    <dbReference type="NCBI Taxonomy" id="64659"/>
    <lineage>
        <taxon>Eukaryota</taxon>
        <taxon>Fungi</taxon>
        <taxon>Dikarya</taxon>
        <taxon>Basidiomycota</taxon>
        <taxon>Agaricomycotina</taxon>
        <taxon>Agaricomycetes</taxon>
        <taxon>Agaricomycetidae</taxon>
        <taxon>Agaricales</taxon>
        <taxon>Tricholomatineae</taxon>
        <taxon>Clitocybaceae</taxon>
        <taxon>Collybia</taxon>
    </lineage>
</organism>
<comment type="caution">
    <text evidence="1">The sequence shown here is derived from an EMBL/GenBank/DDBJ whole genome shotgun (WGS) entry which is preliminary data.</text>
</comment>
<dbReference type="AlphaFoldDB" id="A0A9P6CCS6"/>
<proteinExistence type="predicted"/>
<dbReference type="Proteomes" id="UP000807353">
    <property type="component" value="Unassembled WGS sequence"/>
</dbReference>
<evidence type="ECO:0000313" key="2">
    <source>
        <dbReference type="Proteomes" id="UP000807353"/>
    </source>
</evidence>
<reference evidence="1" key="1">
    <citation type="submission" date="2020-11" db="EMBL/GenBank/DDBJ databases">
        <authorList>
            <consortium name="DOE Joint Genome Institute"/>
            <person name="Ahrendt S."/>
            <person name="Riley R."/>
            <person name="Andreopoulos W."/>
            <person name="Labutti K."/>
            <person name="Pangilinan J."/>
            <person name="Ruiz-Duenas F.J."/>
            <person name="Barrasa J.M."/>
            <person name="Sanchez-Garcia M."/>
            <person name="Camarero S."/>
            <person name="Miyauchi S."/>
            <person name="Serrano A."/>
            <person name="Linde D."/>
            <person name="Babiker R."/>
            <person name="Drula E."/>
            <person name="Ayuso-Fernandez I."/>
            <person name="Pacheco R."/>
            <person name="Padilla G."/>
            <person name="Ferreira P."/>
            <person name="Barriuso J."/>
            <person name="Kellner H."/>
            <person name="Castanera R."/>
            <person name="Alfaro M."/>
            <person name="Ramirez L."/>
            <person name="Pisabarro A.G."/>
            <person name="Kuo A."/>
            <person name="Tritt A."/>
            <person name="Lipzen A."/>
            <person name="He G."/>
            <person name="Yan M."/>
            <person name="Ng V."/>
            <person name="Cullen D."/>
            <person name="Martin F."/>
            <person name="Rosso M.-N."/>
            <person name="Henrissat B."/>
            <person name="Hibbett D."/>
            <person name="Martinez A.T."/>
            <person name="Grigoriev I.V."/>
        </authorList>
    </citation>
    <scope>NUCLEOTIDE SEQUENCE</scope>
    <source>
        <strain evidence="1">CBS 247.69</strain>
    </source>
</reference>
<keyword evidence="2" id="KW-1185">Reference proteome</keyword>
<dbReference type="EMBL" id="MU150372">
    <property type="protein sequence ID" value="KAF9457420.1"/>
    <property type="molecule type" value="Genomic_DNA"/>
</dbReference>
<gene>
    <name evidence="1" type="ORF">BDZ94DRAFT_1273237</name>
</gene>
<accession>A0A9P6CCS6</accession>